<proteinExistence type="predicted"/>
<evidence type="ECO:0000313" key="3">
    <source>
        <dbReference type="EMBL" id="PYF03874.1"/>
    </source>
</evidence>
<gene>
    <name evidence="3" type="ORF">BJ122_105132</name>
</gene>
<dbReference type="InterPro" id="IPR003781">
    <property type="entry name" value="CoA-bd"/>
</dbReference>
<dbReference type="Proteomes" id="UP000248148">
    <property type="component" value="Unassembled WGS sequence"/>
</dbReference>
<dbReference type="Pfam" id="PF13380">
    <property type="entry name" value="CoA_binding_2"/>
    <property type="match status" value="1"/>
</dbReference>
<feature type="domain" description="CoA-binding" evidence="2">
    <location>
        <begin position="17"/>
        <end position="114"/>
    </location>
</feature>
<dbReference type="Gene3D" id="3.40.50.720">
    <property type="entry name" value="NAD(P)-binding Rossmann-like Domain"/>
    <property type="match status" value="1"/>
</dbReference>
<comment type="caution">
    <text evidence="3">The sequence shown here is derived from an EMBL/GenBank/DDBJ whole genome shotgun (WGS) entry which is preliminary data.</text>
</comment>
<dbReference type="PANTHER" id="PTHR33303">
    <property type="entry name" value="CYTOPLASMIC PROTEIN-RELATED"/>
    <property type="match status" value="1"/>
</dbReference>
<evidence type="ECO:0000259" key="2">
    <source>
        <dbReference type="SMART" id="SM00881"/>
    </source>
</evidence>
<dbReference type="PANTHER" id="PTHR33303:SF2">
    <property type="entry name" value="COA-BINDING DOMAIN-CONTAINING PROTEIN"/>
    <property type="match status" value="1"/>
</dbReference>
<dbReference type="InterPro" id="IPR036291">
    <property type="entry name" value="NAD(P)-bd_dom_sf"/>
</dbReference>
<accession>A0A318TGT5</accession>
<dbReference type="AlphaFoldDB" id="A0A318TGT5"/>
<dbReference type="SUPFAM" id="SSF51735">
    <property type="entry name" value="NAD(P)-binding Rossmann-fold domains"/>
    <property type="match status" value="1"/>
</dbReference>
<dbReference type="RefSeq" id="WP_110780275.1">
    <property type="nucleotide sequence ID" value="NZ_QJTI01000005.1"/>
</dbReference>
<dbReference type="SMART" id="SM00881">
    <property type="entry name" value="CoA_binding"/>
    <property type="match status" value="1"/>
</dbReference>
<dbReference type="OrthoDB" id="9804695at2"/>
<name>A0A318TGT5_9BRAD</name>
<sequence length="196" mass="21459">MTALHHDDYRDDDIRAILNEVKTVAVVGVSPLTIRPSYFVFKYLAERGYDVIPVNPGQVGKELLGRPFVASLTAIDRPVDMVDLFRNADRVLPAVEEALALKPLPKVIWMQLGVRHDTAAALAEQAGVKVVMNRCPKIEYARLSAEIGWLGVNSRTLSSKRRPMPTTGMRLALGQSSLAGGTLAAPRRTDSKPDNS</sequence>
<feature type="region of interest" description="Disordered" evidence="1">
    <location>
        <begin position="173"/>
        <end position="196"/>
    </location>
</feature>
<keyword evidence="4" id="KW-1185">Reference proteome</keyword>
<dbReference type="EMBL" id="QJTI01000005">
    <property type="protein sequence ID" value="PYF03874.1"/>
    <property type="molecule type" value="Genomic_DNA"/>
</dbReference>
<evidence type="ECO:0000256" key="1">
    <source>
        <dbReference type="SAM" id="MobiDB-lite"/>
    </source>
</evidence>
<protein>
    <recommendedName>
        <fullName evidence="2">CoA-binding domain-containing protein</fullName>
    </recommendedName>
</protein>
<feature type="compositionally biased region" description="Basic and acidic residues" evidence="1">
    <location>
        <begin position="187"/>
        <end position="196"/>
    </location>
</feature>
<evidence type="ECO:0000313" key="4">
    <source>
        <dbReference type="Proteomes" id="UP000248148"/>
    </source>
</evidence>
<organism evidence="3 4">
    <name type="scientific">Rhodopseudomonas faecalis</name>
    <dbReference type="NCBI Taxonomy" id="99655"/>
    <lineage>
        <taxon>Bacteria</taxon>
        <taxon>Pseudomonadati</taxon>
        <taxon>Pseudomonadota</taxon>
        <taxon>Alphaproteobacteria</taxon>
        <taxon>Hyphomicrobiales</taxon>
        <taxon>Nitrobacteraceae</taxon>
        <taxon>Rhodopseudomonas</taxon>
    </lineage>
</organism>
<reference evidence="3 4" key="1">
    <citation type="submission" date="2018-06" db="EMBL/GenBank/DDBJ databases">
        <title>Genomic Encyclopedia of Archaeal and Bacterial Type Strains, Phase II (KMG-II): from individual species to whole genera.</title>
        <authorList>
            <person name="Goeker M."/>
        </authorList>
    </citation>
    <scope>NUCLEOTIDE SEQUENCE [LARGE SCALE GENOMIC DNA]</scope>
    <source>
        <strain evidence="3 4">JCM 11668</strain>
    </source>
</reference>